<dbReference type="OrthoDB" id="41780at2157"/>
<evidence type="ECO:0000313" key="2">
    <source>
        <dbReference type="EMBL" id="NOL59812.1"/>
    </source>
</evidence>
<evidence type="ECO:0000313" key="1">
    <source>
        <dbReference type="EMBL" id="ARD85343.1"/>
    </source>
</evidence>
<dbReference type="GeneID" id="16024717"/>
<reference evidence="2 4" key="2">
    <citation type="submission" date="2020-05" db="EMBL/GenBank/DDBJ databases">
        <authorList>
            <person name="Zhang R."/>
        </authorList>
    </citation>
    <scope>NUCLEOTIDE SEQUENCE [LARGE SCALE GENOMIC DNA]</scope>
    <source>
        <strain evidence="2 4">DSM 28986</strain>
    </source>
</reference>
<dbReference type="Proteomes" id="UP000192050">
    <property type="component" value="Chromosome"/>
</dbReference>
<dbReference type="InterPro" id="IPR003787">
    <property type="entry name" value="Sulphur_relay_DsrE/F-like"/>
</dbReference>
<dbReference type="Gene3D" id="3.40.1260.10">
    <property type="entry name" value="DsrEFH-like"/>
    <property type="match status" value="1"/>
</dbReference>
<dbReference type="InterPro" id="IPR027396">
    <property type="entry name" value="DsrEFH-like"/>
</dbReference>
<dbReference type="Proteomes" id="UP000546917">
    <property type="component" value="Unassembled WGS sequence"/>
</dbReference>
<evidence type="ECO:0000313" key="4">
    <source>
        <dbReference type="Proteomes" id="UP000546917"/>
    </source>
</evidence>
<dbReference type="EMBL" id="JABGBP010000098">
    <property type="protein sequence ID" value="NOL59812.1"/>
    <property type="molecule type" value="Genomic_DNA"/>
</dbReference>
<dbReference type="RefSeq" id="WP_009886592.1">
    <property type="nucleotide sequence ID" value="NZ_CP015363.1"/>
</dbReference>
<keyword evidence="3" id="KW-1185">Reference proteome</keyword>
<gene>
    <name evidence="1" type="ORF">FAD_1485</name>
    <name evidence="2" type="ORF">HLB00_03045</name>
</gene>
<dbReference type="SUPFAM" id="SSF75169">
    <property type="entry name" value="DsrEFH-like"/>
    <property type="match status" value="1"/>
</dbReference>
<evidence type="ECO:0000313" key="3">
    <source>
        <dbReference type="Proteomes" id="UP000192050"/>
    </source>
</evidence>
<name>A0A1V0N5E1_9ARCH</name>
<protein>
    <submittedName>
        <fullName evidence="1">Uncharacterized protein</fullName>
    </submittedName>
</protein>
<accession>A0A1V0N5E1</accession>
<dbReference type="Pfam" id="PF02635">
    <property type="entry name" value="DsrE"/>
    <property type="match status" value="1"/>
</dbReference>
<dbReference type="EMBL" id="CP015363">
    <property type="protein sequence ID" value="ARD85343.1"/>
    <property type="molecule type" value="Genomic_DNA"/>
</dbReference>
<sequence length="114" mass="12648">MSGKYLIIISSGLDQKGKMIVGLNFAKNIYRKKLAEDVKVVFFGPSEESLAKHDPDVDTLLKILRDMNVIQIACSGYAVAKNVSEDISKIGMKLEDVSDTITNFADQGYRIITF</sequence>
<reference evidence="1 3" key="1">
    <citation type="submission" date="2011-10" db="EMBL/GenBank/DDBJ databases">
        <title>Metabolic and evolutionary patterns in the extreme acidophile Ferroplasma acidiphilum.</title>
        <authorList>
            <person name="Golyshina O.V."/>
            <person name="Kozyavkin S.A."/>
            <person name="Tatusov R.L."/>
            <person name="Slesarev A.I."/>
            <person name="Golyshin P.N."/>
        </authorList>
    </citation>
    <scope>NUCLEOTIDE SEQUENCE [LARGE SCALE GENOMIC DNA]</scope>
    <source>
        <strain evidence="1">Berkeley</strain>
        <strain evidence="3">Y</strain>
    </source>
</reference>
<dbReference type="KEGG" id="fai:FAD_1485"/>
<dbReference type="AlphaFoldDB" id="A0A1V0N5E1"/>
<organism evidence="1 3">
    <name type="scientific">Ferroplasma acidiphilum</name>
    <dbReference type="NCBI Taxonomy" id="74969"/>
    <lineage>
        <taxon>Archaea</taxon>
        <taxon>Methanobacteriati</taxon>
        <taxon>Thermoplasmatota</taxon>
        <taxon>Thermoplasmata</taxon>
        <taxon>Thermoplasmatales</taxon>
        <taxon>Ferroplasmaceae</taxon>
        <taxon>Ferroplasma</taxon>
    </lineage>
</organism>
<proteinExistence type="predicted"/>